<gene>
    <name evidence="1" type="ORF">H4R21_000310</name>
</gene>
<dbReference type="EMBL" id="JANBUN010000029">
    <property type="protein sequence ID" value="KAJ2807857.1"/>
    <property type="molecule type" value="Genomic_DNA"/>
</dbReference>
<keyword evidence="2" id="KW-1185">Reference proteome</keyword>
<reference evidence="1" key="1">
    <citation type="submission" date="2022-07" db="EMBL/GenBank/DDBJ databases">
        <title>Phylogenomic reconstructions and comparative analyses of Kickxellomycotina fungi.</title>
        <authorList>
            <person name="Reynolds N.K."/>
            <person name="Stajich J.E."/>
            <person name="Barry K."/>
            <person name="Grigoriev I.V."/>
            <person name="Crous P."/>
            <person name="Smith M.E."/>
        </authorList>
    </citation>
    <scope>NUCLEOTIDE SEQUENCE</scope>
    <source>
        <strain evidence="1">BCRC 34780</strain>
    </source>
</reference>
<sequence>MAGIIKNNPRSILVAWAGIMAVGFGAFAFSKDLVNNERRAESIRRIKRERRLRAYQEYNKARDDEEDGSDAAQ</sequence>
<protein>
    <submittedName>
        <fullName evidence="1">Uncharacterized protein</fullName>
    </submittedName>
</protein>
<dbReference type="Proteomes" id="UP001140087">
    <property type="component" value="Unassembled WGS sequence"/>
</dbReference>
<name>A0ACC1LGP6_9FUNG</name>
<accession>A0ACC1LGP6</accession>
<evidence type="ECO:0000313" key="1">
    <source>
        <dbReference type="EMBL" id="KAJ2807857.1"/>
    </source>
</evidence>
<organism evidence="1 2">
    <name type="scientific">Coemansia helicoidea</name>
    <dbReference type="NCBI Taxonomy" id="1286919"/>
    <lineage>
        <taxon>Eukaryota</taxon>
        <taxon>Fungi</taxon>
        <taxon>Fungi incertae sedis</taxon>
        <taxon>Zoopagomycota</taxon>
        <taxon>Kickxellomycotina</taxon>
        <taxon>Kickxellomycetes</taxon>
        <taxon>Kickxellales</taxon>
        <taxon>Kickxellaceae</taxon>
        <taxon>Coemansia</taxon>
    </lineage>
</organism>
<comment type="caution">
    <text evidence="1">The sequence shown here is derived from an EMBL/GenBank/DDBJ whole genome shotgun (WGS) entry which is preliminary data.</text>
</comment>
<proteinExistence type="predicted"/>
<evidence type="ECO:0000313" key="2">
    <source>
        <dbReference type="Proteomes" id="UP001140087"/>
    </source>
</evidence>